<dbReference type="Gene3D" id="2.60.120.620">
    <property type="entry name" value="q2cbj1_9rhob like domain"/>
    <property type="match status" value="1"/>
</dbReference>
<sequence length="329" mass="36830">MLMFVALWCFLASGADATFVSVKWSHIDCDFRRWRQRRSLMGIQRASYSSRVNADSVDSAFSCWSQRSRFWETQGFSALDVAGFSDYNGIGACGSCPSVVSVHSNTNGEAVAVQVEAALSEEQASRIQALAGWVRQQCEDNPEIPRLFQHRSFGESKGGNDCTYLAPLLQIMAPDVAKQVVSIVEMAYERAEWGALPSSPKSNNLLPHPKTLGIRTSEHLLYDGWRNLEAHKDIGSVYTIMIALKDPKDYDGGAFFWNKSFFEQSEARPPRLSAIVFRSDTTHGVRPITCGIRESFVTELWDNDDAPLGMNRPTPEQWEKFLVGEQGQQ</sequence>
<protein>
    <recommendedName>
        <fullName evidence="3">Fe2OG dioxygenase domain-containing protein</fullName>
    </recommendedName>
</protein>
<dbReference type="AlphaFoldDB" id="A0A7S2YP17"/>
<feature type="chain" id="PRO_5030723753" description="Fe2OG dioxygenase domain-containing protein" evidence="1">
    <location>
        <begin position="18"/>
        <end position="329"/>
    </location>
</feature>
<name>A0A7S2YP17_9STRA</name>
<dbReference type="EMBL" id="HBHT01034576">
    <property type="protein sequence ID" value="CAD9987437.1"/>
    <property type="molecule type" value="Transcribed_RNA"/>
</dbReference>
<proteinExistence type="predicted"/>
<evidence type="ECO:0000313" key="2">
    <source>
        <dbReference type="EMBL" id="CAD9987437.1"/>
    </source>
</evidence>
<reference evidence="2" key="1">
    <citation type="submission" date="2021-01" db="EMBL/GenBank/DDBJ databases">
        <authorList>
            <person name="Corre E."/>
            <person name="Pelletier E."/>
            <person name="Niang G."/>
            <person name="Scheremetjew M."/>
            <person name="Finn R."/>
            <person name="Kale V."/>
            <person name="Holt S."/>
            <person name="Cochrane G."/>
            <person name="Meng A."/>
            <person name="Brown T."/>
            <person name="Cohen L."/>
        </authorList>
    </citation>
    <scope>NUCLEOTIDE SEQUENCE</scope>
    <source>
        <strain evidence="2">CCMP125</strain>
    </source>
</reference>
<accession>A0A7S2YP17</accession>
<organism evidence="2">
    <name type="scientific">Entomoneis paludosa</name>
    <dbReference type="NCBI Taxonomy" id="265537"/>
    <lineage>
        <taxon>Eukaryota</taxon>
        <taxon>Sar</taxon>
        <taxon>Stramenopiles</taxon>
        <taxon>Ochrophyta</taxon>
        <taxon>Bacillariophyta</taxon>
        <taxon>Bacillariophyceae</taxon>
        <taxon>Bacillariophycidae</taxon>
        <taxon>Entomoneidaceae</taxon>
        <taxon>Entomoneis</taxon>
    </lineage>
</organism>
<feature type="signal peptide" evidence="1">
    <location>
        <begin position="1"/>
        <end position="17"/>
    </location>
</feature>
<gene>
    <name evidence="2" type="ORF">APAL1065_LOCUS23246</name>
</gene>
<evidence type="ECO:0000256" key="1">
    <source>
        <dbReference type="SAM" id="SignalP"/>
    </source>
</evidence>
<evidence type="ECO:0008006" key="3">
    <source>
        <dbReference type="Google" id="ProtNLM"/>
    </source>
</evidence>
<keyword evidence="1" id="KW-0732">Signal</keyword>